<organism evidence="5 6">
    <name type="scientific">Aspergillus eucalypticola (strain CBS 122712 / IBT 29274)</name>
    <dbReference type="NCBI Taxonomy" id="1448314"/>
    <lineage>
        <taxon>Eukaryota</taxon>
        <taxon>Fungi</taxon>
        <taxon>Dikarya</taxon>
        <taxon>Ascomycota</taxon>
        <taxon>Pezizomycotina</taxon>
        <taxon>Eurotiomycetes</taxon>
        <taxon>Eurotiomycetidae</taxon>
        <taxon>Eurotiales</taxon>
        <taxon>Aspergillaceae</taxon>
        <taxon>Aspergillus</taxon>
        <taxon>Aspergillus subgen. Circumdati</taxon>
    </lineage>
</organism>
<dbReference type="InterPro" id="IPR014810">
    <property type="entry name" value="Fcf2_C"/>
</dbReference>
<evidence type="ECO:0000256" key="2">
    <source>
        <dbReference type="ARBA" id="ARBA00023242"/>
    </source>
</evidence>
<reference evidence="5" key="1">
    <citation type="submission" date="2016-12" db="EMBL/GenBank/DDBJ databases">
        <title>The genomes of Aspergillus section Nigri reveals drivers in fungal speciation.</title>
        <authorList>
            <consortium name="DOE Joint Genome Institute"/>
            <person name="Vesth T.C."/>
            <person name="Nybo J."/>
            <person name="Theobald S."/>
            <person name="Brandl J."/>
            <person name="Frisvad J.C."/>
            <person name="Nielsen K.F."/>
            <person name="Lyhne E.K."/>
            <person name="Kogle M.E."/>
            <person name="Kuo A."/>
            <person name="Riley R."/>
            <person name="Clum A."/>
            <person name="Nolan M."/>
            <person name="Lipzen A."/>
            <person name="Salamov A."/>
            <person name="Henrissat B."/>
            <person name="Wiebenga A."/>
            <person name="De vries R.P."/>
            <person name="Grigoriev I.V."/>
            <person name="Mortensen U.H."/>
            <person name="Andersen M.R."/>
            <person name="Baker S.E."/>
        </authorList>
    </citation>
    <scope>NUCLEOTIDE SEQUENCE</scope>
    <source>
        <strain evidence="5">CBS 122712</strain>
    </source>
</reference>
<dbReference type="VEuPathDB" id="FungiDB:BO83DRAFT_373516"/>
<dbReference type="EMBL" id="MSFU01000053">
    <property type="protein sequence ID" value="PWY61859.1"/>
    <property type="molecule type" value="Genomic_DNA"/>
</dbReference>
<evidence type="ECO:0000313" key="6">
    <source>
        <dbReference type="Proteomes" id="UP000246171"/>
    </source>
</evidence>
<evidence type="ECO:0000259" key="4">
    <source>
        <dbReference type="Pfam" id="PF08698"/>
    </source>
</evidence>
<keyword evidence="6" id="KW-1185">Reference proteome</keyword>
<dbReference type="Proteomes" id="UP000246171">
    <property type="component" value="Unassembled WGS sequence"/>
</dbReference>
<evidence type="ECO:0000256" key="3">
    <source>
        <dbReference type="SAM" id="MobiDB-lite"/>
    </source>
</evidence>
<feature type="domain" description="Fcf2 pre-rRNA processing C-terminal" evidence="4">
    <location>
        <begin position="118"/>
        <end position="211"/>
    </location>
</feature>
<evidence type="ECO:0000256" key="1">
    <source>
        <dbReference type="ARBA" id="ARBA00004604"/>
    </source>
</evidence>
<comment type="caution">
    <text evidence="5">The sequence shown here is derived from an EMBL/GenBank/DDBJ whole genome shotgun (WGS) entry which is preliminary data.</text>
</comment>
<evidence type="ECO:0000313" key="5">
    <source>
        <dbReference type="EMBL" id="PWY61859.1"/>
    </source>
</evidence>
<dbReference type="InterPro" id="IPR039883">
    <property type="entry name" value="Fcf2/DNTTIP2"/>
</dbReference>
<dbReference type="GO" id="GO:0005730">
    <property type="term" value="C:nucleolus"/>
    <property type="evidence" value="ECO:0007669"/>
    <property type="project" value="UniProtKB-SubCell"/>
</dbReference>
<name>A0A317UKI4_ASPEC</name>
<feature type="region of interest" description="Disordered" evidence="3">
    <location>
        <begin position="95"/>
        <end position="121"/>
    </location>
</feature>
<dbReference type="GeneID" id="37052004"/>
<sequence length="240" mass="26781">MTGATCIELTSVPPQDEVRLNDEDIEQLLCEAEDRLRPSDATANASNADSLINVGLEATSVHIPKLAPGGSLRPYVRQQDDVAVVEDAIGAMKSPSIRSPLEMRPTGFKSSKPSSKDKATAGSAWFDLPKTELTTELKRDLQLLRMRSVLDPKRHYKKEGGKARPPQYSQVGTIIEGPTEFFSSRIAKRDRKKTFVEEALAAEQGNKRFEAKYKDIQSLKQSGKRSYYKNLRAKRNTRSK</sequence>
<dbReference type="GO" id="GO:0003723">
    <property type="term" value="F:RNA binding"/>
    <property type="evidence" value="ECO:0007669"/>
    <property type="project" value="TreeGrafter"/>
</dbReference>
<dbReference type="PANTHER" id="PTHR21686:SF12">
    <property type="entry name" value="DEOXYNUCLEOTIDYLTRANSFERASE TERMINAL-INTERACTING PROTEIN 2"/>
    <property type="match status" value="1"/>
</dbReference>
<dbReference type="PANTHER" id="PTHR21686">
    <property type="entry name" value="DEOXYNUCLEOTIDYLTRANSFERASE TERMINAL-INTERACTING PROTEIN 2"/>
    <property type="match status" value="1"/>
</dbReference>
<gene>
    <name evidence="5" type="ORF">BO83DRAFT_373516</name>
</gene>
<dbReference type="GO" id="GO:0006396">
    <property type="term" value="P:RNA processing"/>
    <property type="evidence" value="ECO:0007669"/>
    <property type="project" value="TreeGrafter"/>
</dbReference>
<accession>A0A317UKI4</accession>
<proteinExistence type="predicted"/>
<dbReference type="RefSeq" id="XP_025381901.1">
    <property type="nucleotide sequence ID" value="XM_025530042.1"/>
</dbReference>
<comment type="subcellular location">
    <subcellularLocation>
        <location evidence="1">Nucleus</location>
        <location evidence="1">Nucleolus</location>
    </subcellularLocation>
</comment>
<protein>
    <submittedName>
        <fullName evidence="5">Nucleolus protein required for cell viability</fullName>
    </submittedName>
</protein>
<dbReference type="Pfam" id="PF08698">
    <property type="entry name" value="Fcf2"/>
    <property type="match status" value="1"/>
</dbReference>
<dbReference type="AlphaFoldDB" id="A0A317UKI4"/>
<dbReference type="OrthoDB" id="427886at2759"/>
<keyword evidence="2" id="KW-0539">Nucleus</keyword>